<evidence type="ECO:0000313" key="15">
    <source>
        <dbReference type="EMBL" id="HFM97839.1"/>
    </source>
</evidence>
<evidence type="ECO:0000256" key="10">
    <source>
        <dbReference type="PROSITE-ProRule" id="PRU01193"/>
    </source>
</evidence>
<proteinExistence type="inferred from homology"/>
<dbReference type="SUPFAM" id="SSF56176">
    <property type="entry name" value="FAD-binding/transporter-associated domain-like"/>
    <property type="match status" value="1"/>
</dbReference>
<dbReference type="InterPro" id="IPR005170">
    <property type="entry name" value="Transptr-assoc_dom"/>
</dbReference>
<feature type="domain" description="CBS" evidence="13">
    <location>
        <begin position="231"/>
        <end position="293"/>
    </location>
</feature>
<evidence type="ECO:0000259" key="13">
    <source>
        <dbReference type="PROSITE" id="PS51371"/>
    </source>
</evidence>
<keyword evidence="8 10" id="KW-0472">Membrane</keyword>
<dbReference type="InterPro" id="IPR051676">
    <property type="entry name" value="UPF0053_domain"/>
</dbReference>
<dbReference type="AlphaFoldDB" id="A0A7C3PEW7"/>
<dbReference type="SUPFAM" id="SSF54631">
    <property type="entry name" value="CBS-domain pair"/>
    <property type="match status" value="1"/>
</dbReference>
<evidence type="ECO:0000256" key="12">
    <source>
        <dbReference type="SAM" id="Phobius"/>
    </source>
</evidence>
<evidence type="ECO:0000256" key="9">
    <source>
        <dbReference type="PROSITE-ProRule" id="PRU00703"/>
    </source>
</evidence>
<evidence type="ECO:0000256" key="1">
    <source>
        <dbReference type="ARBA" id="ARBA00004651"/>
    </source>
</evidence>
<dbReference type="CDD" id="cd04590">
    <property type="entry name" value="CBS_pair_CorC_HlyC_assoc"/>
    <property type="match status" value="1"/>
</dbReference>
<dbReference type="Gene3D" id="3.30.465.10">
    <property type="match status" value="1"/>
</dbReference>
<dbReference type="Pfam" id="PF01595">
    <property type="entry name" value="CNNM"/>
    <property type="match status" value="1"/>
</dbReference>
<dbReference type="InterPro" id="IPR036318">
    <property type="entry name" value="FAD-bd_PCMH-like_sf"/>
</dbReference>
<sequence length="480" mass="53811">MGFSWQEIVARILAVFALIVINGFFVAAEFSMVAVRRSRINQLVDAGDVQAKTVQDLQRSIDRLLSTTQIGITLSSLALGWIGESAVVDVVQYGLEAFQFPVVNPLVLAHSIAIPTTFFSLAYLQIVIGELFPKAVALIYAESLARFLGAPSLAIARLFSPFICILNQSTRSLLRLFGIRYSPEGWYDQLTPEELQRIITAATESTGLEAEEREILRNVFEFGEVTAGEVMIPRTNIVAIPSDATFHDFLAEVARSKHSRYPVIGESLDDVRGILYFKELAEPLATGALTLDSPIEPWVRPVRFVLENTLLGELLPQMQRSRQPMTMVVDEYGGTAGLVTLEDLIAEILGDAAEPVSTEELNVQILNDQTFVVQAQMYLEEVNELLNLELPLEDDYLTLAGFIIYQLQKIPQPGEQFEYDGYEFTVISIEGPRLHQIQIRRIEVLNQEGELTKQDLEEISETTTRDRTRDYPVDTDDFLE</sequence>
<evidence type="ECO:0000259" key="14">
    <source>
        <dbReference type="PROSITE" id="PS51846"/>
    </source>
</evidence>
<dbReference type="GO" id="GO:0005886">
    <property type="term" value="C:plasma membrane"/>
    <property type="evidence" value="ECO:0007669"/>
    <property type="project" value="UniProtKB-SubCell"/>
</dbReference>
<dbReference type="InterPro" id="IPR000644">
    <property type="entry name" value="CBS_dom"/>
</dbReference>
<feature type="domain" description="CNNM transmembrane" evidence="14">
    <location>
        <begin position="4"/>
        <end position="212"/>
    </location>
</feature>
<dbReference type="GO" id="GO:0050660">
    <property type="term" value="F:flavin adenine dinucleotide binding"/>
    <property type="evidence" value="ECO:0007669"/>
    <property type="project" value="InterPro"/>
</dbReference>
<organism evidence="15">
    <name type="scientific">Oscillatoriales cyanobacterium SpSt-418</name>
    <dbReference type="NCBI Taxonomy" id="2282169"/>
    <lineage>
        <taxon>Bacteria</taxon>
        <taxon>Bacillati</taxon>
        <taxon>Cyanobacteriota</taxon>
        <taxon>Cyanophyceae</taxon>
        <taxon>Oscillatoriophycideae</taxon>
        <taxon>Oscillatoriales</taxon>
    </lineage>
</organism>
<feature type="region of interest" description="Disordered" evidence="11">
    <location>
        <begin position="455"/>
        <end position="480"/>
    </location>
</feature>
<gene>
    <name evidence="15" type="ORF">ENR64_08720</name>
</gene>
<evidence type="ECO:0000256" key="4">
    <source>
        <dbReference type="ARBA" id="ARBA00022692"/>
    </source>
</evidence>
<keyword evidence="6 10" id="KW-1133">Transmembrane helix</keyword>
<dbReference type="PROSITE" id="PS51371">
    <property type="entry name" value="CBS"/>
    <property type="match status" value="2"/>
</dbReference>
<evidence type="ECO:0000256" key="6">
    <source>
        <dbReference type="ARBA" id="ARBA00022989"/>
    </source>
</evidence>
<reference evidence="15" key="1">
    <citation type="journal article" date="2020" name="mSystems">
        <title>Genome- and Community-Level Interaction Insights into Carbon Utilization and Element Cycling Functions of Hydrothermarchaeota in Hydrothermal Sediment.</title>
        <authorList>
            <person name="Zhou Z."/>
            <person name="Liu Y."/>
            <person name="Xu W."/>
            <person name="Pan J."/>
            <person name="Luo Z.H."/>
            <person name="Li M."/>
        </authorList>
    </citation>
    <scope>NUCLEOTIDE SEQUENCE [LARGE SCALE GENOMIC DNA]</scope>
    <source>
        <strain evidence="15">SpSt-418</strain>
    </source>
</reference>
<dbReference type="PANTHER" id="PTHR43099:SF2">
    <property type="entry name" value="UPF0053 PROTEIN YRKA"/>
    <property type="match status" value="1"/>
</dbReference>
<dbReference type="Gene3D" id="3.10.580.10">
    <property type="entry name" value="CBS-domain"/>
    <property type="match status" value="1"/>
</dbReference>
<accession>A0A7C3PEW7</accession>
<evidence type="ECO:0000256" key="8">
    <source>
        <dbReference type="ARBA" id="ARBA00023136"/>
    </source>
</evidence>
<comment type="similarity">
    <text evidence="2">Belongs to the UPF0053 family.</text>
</comment>
<dbReference type="InterPro" id="IPR002550">
    <property type="entry name" value="CNNM"/>
</dbReference>
<keyword evidence="3" id="KW-1003">Cell membrane</keyword>
<evidence type="ECO:0000256" key="7">
    <source>
        <dbReference type="ARBA" id="ARBA00023122"/>
    </source>
</evidence>
<dbReference type="SMART" id="SM01091">
    <property type="entry name" value="CorC_HlyC"/>
    <property type="match status" value="1"/>
</dbReference>
<comment type="subcellular location">
    <subcellularLocation>
        <location evidence="1">Cell membrane</location>
        <topology evidence="1">Multi-pass membrane protein</topology>
    </subcellularLocation>
</comment>
<feature type="transmembrane region" description="Helical" evidence="12">
    <location>
        <begin position="12"/>
        <end position="35"/>
    </location>
</feature>
<keyword evidence="4 10" id="KW-0812">Transmembrane</keyword>
<evidence type="ECO:0000256" key="11">
    <source>
        <dbReference type="SAM" id="MobiDB-lite"/>
    </source>
</evidence>
<name>A0A7C3PEW7_9CYAN</name>
<dbReference type="InterPro" id="IPR016169">
    <property type="entry name" value="FAD-bd_PCMH_sub2"/>
</dbReference>
<keyword evidence="7 9" id="KW-0129">CBS domain</keyword>
<feature type="domain" description="CBS" evidence="13">
    <location>
        <begin position="295"/>
        <end position="354"/>
    </location>
</feature>
<comment type="caution">
    <text evidence="15">The sequence shown here is derived from an EMBL/GenBank/DDBJ whole genome shotgun (WGS) entry which is preliminary data.</text>
</comment>
<dbReference type="PROSITE" id="PS51846">
    <property type="entry name" value="CNNM"/>
    <property type="match status" value="1"/>
</dbReference>
<dbReference type="EMBL" id="DSRU01000114">
    <property type="protein sequence ID" value="HFM97839.1"/>
    <property type="molecule type" value="Genomic_DNA"/>
</dbReference>
<feature type="compositionally biased region" description="Basic and acidic residues" evidence="11">
    <location>
        <begin position="463"/>
        <end position="472"/>
    </location>
</feature>
<evidence type="ECO:0000256" key="2">
    <source>
        <dbReference type="ARBA" id="ARBA00006337"/>
    </source>
</evidence>
<dbReference type="PANTHER" id="PTHR43099">
    <property type="entry name" value="UPF0053 PROTEIN YRKA"/>
    <property type="match status" value="1"/>
</dbReference>
<dbReference type="InterPro" id="IPR044751">
    <property type="entry name" value="Ion_transp-like_CBS"/>
</dbReference>
<evidence type="ECO:0000256" key="5">
    <source>
        <dbReference type="ARBA" id="ARBA00022737"/>
    </source>
</evidence>
<protein>
    <submittedName>
        <fullName evidence="15">HlyC/CorC family transporter</fullName>
    </submittedName>
</protein>
<dbReference type="Pfam" id="PF03471">
    <property type="entry name" value="CorC_HlyC"/>
    <property type="match status" value="1"/>
</dbReference>
<evidence type="ECO:0000256" key="3">
    <source>
        <dbReference type="ARBA" id="ARBA00022475"/>
    </source>
</evidence>
<dbReference type="Pfam" id="PF00571">
    <property type="entry name" value="CBS"/>
    <property type="match status" value="2"/>
</dbReference>
<dbReference type="InterPro" id="IPR046342">
    <property type="entry name" value="CBS_dom_sf"/>
</dbReference>
<keyword evidence="5" id="KW-0677">Repeat</keyword>